<reference evidence="1 2" key="2">
    <citation type="journal article" date="2022" name="Mol. Ecol. Resour.">
        <title>The genomes of chicory, endive, great burdock and yacon provide insights into Asteraceae paleo-polyploidization history and plant inulin production.</title>
        <authorList>
            <person name="Fan W."/>
            <person name="Wang S."/>
            <person name="Wang H."/>
            <person name="Wang A."/>
            <person name="Jiang F."/>
            <person name="Liu H."/>
            <person name="Zhao H."/>
            <person name="Xu D."/>
            <person name="Zhang Y."/>
        </authorList>
    </citation>
    <scope>NUCLEOTIDE SEQUENCE [LARGE SCALE GENOMIC DNA]</scope>
    <source>
        <strain evidence="2">cv. Yunnan</strain>
        <tissue evidence="1">Leaves</tissue>
    </source>
</reference>
<comment type="caution">
    <text evidence="1">The sequence shown here is derived from an EMBL/GenBank/DDBJ whole genome shotgun (WGS) entry which is preliminary data.</text>
</comment>
<keyword evidence="2" id="KW-1185">Reference proteome</keyword>
<dbReference type="Proteomes" id="UP001056120">
    <property type="component" value="Linkage Group LG23"/>
</dbReference>
<proteinExistence type="predicted"/>
<reference evidence="2" key="1">
    <citation type="journal article" date="2022" name="Mol. Ecol. Resour.">
        <title>The genomes of chicory, endive, great burdock and yacon provide insights into Asteraceae palaeo-polyploidization history and plant inulin production.</title>
        <authorList>
            <person name="Fan W."/>
            <person name="Wang S."/>
            <person name="Wang H."/>
            <person name="Wang A."/>
            <person name="Jiang F."/>
            <person name="Liu H."/>
            <person name="Zhao H."/>
            <person name="Xu D."/>
            <person name="Zhang Y."/>
        </authorList>
    </citation>
    <scope>NUCLEOTIDE SEQUENCE [LARGE SCALE GENOMIC DNA]</scope>
    <source>
        <strain evidence="2">cv. Yunnan</strain>
    </source>
</reference>
<protein>
    <submittedName>
        <fullName evidence="1">Uncharacterized protein</fullName>
    </submittedName>
</protein>
<sequence length="131" mass="15167">MVVKIVAPKKLMRCGFLAWFFHYLSTNCSYLEMLLFNLNRSFDVASRGFSFVVSFSEAFALHESNLPLCMREVWVLTSCLSLLNATTDHYGDRQVAHGIEREYCRIRGELYTQSRVKAILHVTPRIKHFGI</sequence>
<name>A0ACB9B4P1_9ASTR</name>
<organism evidence="1 2">
    <name type="scientific">Smallanthus sonchifolius</name>
    <dbReference type="NCBI Taxonomy" id="185202"/>
    <lineage>
        <taxon>Eukaryota</taxon>
        <taxon>Viridiplantae</taxon>
        <taxon>Streptophyta</taxon>
        <taxon>Embryophyta</taxon>
        <taxon>Tracheophyta</taxon>
        <taxon>Spermatophyta</taxon>
        <taxon>Magnoliopsida</taxon>
        <taxon>eudicotyledons</taxon>
        <taxon>Gunneridae</taxon>
        <taxon>Pentapetalae</taxon>
        <taxon>asterids</taxon>
        <taxon>campanulids</taxon>
        <taxon>Asterales</taxon>
        <taxon>Asteraceae</taxon>
        <taxon>Asteroideae</taxon>
        <taxon>Heliantheae alliance</taxon>
        <taxon>Millerieae</taxon>
        <taxon>Smallanthus</taxon>
    </lineage>
</organism>
<gene>
    <name evidence="1" type="ORF">L1987_67839</name>
</gene>
<dbReference type="EMBL" id="CM042040">
    <property type="protein sequence ID" value="KAI3716741.1"/>
    <property type="molecule type" value="Genomic_DNA"/>
</dbReference>
<evidence type="ECO:0000313" key="1">
    <source>
        <dbReference type="EMBL" id="KAI3716741.1"/>
    </source>
</evidence>
<evidence type="ECO:0000313" key="2">
    <source>
        <dbReference type="Proteomes" id="UP001056120"/>
    </source>
</evidence>
<accession>A0ACB9B4P1</accession>